<sequence length="31" mass="3624">WIRNVLEWGASRMGTGEWDSLKRDTEERGST</sequence>
<reference evidence="2" key="1">
    <citation type="submission" date="2020-08" db="EMBL/GenBank/DDBJ databases">
        <title>Multicomponent nature underlies the extraordinary mechanical properties of spider dragline silk.</title>
        <authorList>
            <person name="Kono N."/>
            <person name="Nakamura H."/>
            <person name="Mori M."/>
            <person name="Yoshida Y."/>
            <person name="Ohtoshi R."/>
            <person name="Malay A.D."/>
            <person name="Moran D.A.P."/>
            <person name="Tomita M."/>
            <person name="Numata K."/>
            <person name="Arakawa K."/>
        </authorList>
    </citation>
    <scope>NUCLEOTIDE SEQUENCE</scope>
</reference>
<dbReference type="AlphaFoldDB" id="A0A8X6ULC3"/>
<organism evidence="2 3">
    <name type="scientific">Nephila pilipes</name>
    <name type="common">Giant wood spider</name>
    <name type="synonym">Nephila maculata</name>
    <dbReference type="NCBI Taxonomy" id="299642"/>
    <lineage>
        <taxon>Eukaryota</taxon>
        <taxon>Metazoa</taxon>
        <taxon>Ecdysozoa</taxon>
        <taxon>Arthropoda</taxon>
        <taxon>Chelicerata</taxon>
        <taxon>Arachnida</taxon>
        <taxon>Araneae</taxon>
        <taxon>Araneomorphae</taxon>
        <taxon>Entelegynae</taxon>
        <taxon>Araneoidea</taxon>
        <taxon>Nephilidae</taxon>
        <taxon>Nephila</taxon>
    </lineage>
</organism>
<feature type="non-terminal residue" evidence="2">
    <location>
        <position position="1"/>
    </location>
</feature>
<dbReference type="Proteomes" id="UP000887013">
    <property type="component" value="Unassembled WGS sequence"/>
</dbReference>
<proteinExistence type="predicted"/>
<evidence type="ECO:0000313" key="2">
    <source>
        <dbReference type="EMBL" id="GFU21658.1"/>
    </source>
</evidence>
<keyword evidence="3" id="KW-1185">Reference proteome</keyword>
<protein>
    <submittedName>
        <fullName evidence="2">Uncharacterized protein</fullName>
    </submittedName>
</protein>
<dbReference type="EMBL" id="BMAW01087438">
    <property type="protein sequence ID" value="GFS29755.1"/>
    <property type="molecule type" value="Genomic_DNA"/>
</dbReference>
<name>A0A8X6ULC3_NEPPI</name>
<comment type="caution">
    <text evidence="2">The sequence shown here is derived from an EMBL/GenBank/DDBJ whole genome shotgun (WGS) entry which is preliminary data.</text>
</comment>
<evidence type="ECO:0000313" key="1">
    <source>
        <dbReference type="EMBL" id="GFS29755.1"/>
    </source>
</evidence>
<gene>
    <name evidence="2" type="ORF">NPIL_258721</name>
    <name evidence="1" type="ORF">NPIL_496191</name>
</gene>
<dbReference type="EMBL" id="BMAW01127564">
    <property type="protein sequence ID" value="GFU21658.1"/>
    <property type="molecule type" value="Genomic_DNA"/>
</dbReference>
<accession>A0A8X6ULC3</accession>
<evidence type="ECO:0000313" key="3">
    <source>
        <dbReference type="Proteomes" id="UP000887013"/>
    </source>
</evidence>